<feature type="domain" description="tRNA (32-2'-O)-methyltransferase regulator THADA-like C-terminal TPR repeats region" evidence="6">
    <location>
        <begin position="1118"/>
        <end position="1273"/>
    </location>
</feature>
<proteinExistence type="inferred from homology"/>
<dbReference type="PANTHER" id="PTHR14387:SF7">
    <property type="entry name" value="THYROID ADENOMA-ASSOCIATED PROTEIN"/>
    <property type="match status" value="1"/>
</dbReference>
<comment type="caution">
    <text evidence="7">The sequence shown here is derived from an EMBL/GenBank/DDBJ whole genome shotgun (WGS) entry which is preliminary data.</text>
</comment>
<reference evidence="7 8" key="1">
    <citation type="submission" date="2020-04" db="EMBL/GenBank/DDBJ databases">
        <authorList>
            <person name="Alioto T."/>
            <person name="Alioto T."/>
            <person name="Gomez Garrido J."/>
        </authorList>
    </citation>
    <scope>NUCLEOTIDE SEQUENCE [LARGE SCALE GENOMIC DNA]</scope>
</reference>
<name>A0A8S1D1Z6_9INSE</name>
<dbReference type="InterPro" id="IPR019442">
    <property type="entry name" value="THADA/TRM732_DUF2428"/>
</dbReference>
<dbReference type="SUPFAM" id="SSF48371">
    <property type="entry name" value="ARM repeat"/>
    <property type="match status" value="1"/>
</dbReference>
<comment type="similarity">
    <text evidence="1">Belongs to the THADA family.</text>
</comment>
<keyword evidence="2" id="KW-0819">tRNA processing</keyword>
<accession>A0A8S1D1Z6</accession>
<feature type="domain" description="tRNA (32-2'-O)-methyltransferase regulator THADA-like TPR repeats region" evidence="5">
    <location>
        <begin position="480"/>
        <end position="721"/>
    </location>
</feature>
<dbReference type="Pfam" id="PF25150">
    <property type="entry name" value="TPR_Trm732"/>
    <property type="match status" value="1"/>
</dbReference>
<evidence type="ECO:0000256" key="3">
    <source>
        <dbReference type="ARBA" id="ARBA00035698"/>
    </source>
</evidence>
<dbReference type="Pfam" id="PF25151">
    <property type="entry name" value="TPR_Trm732_C"/>
    <property type="match status" value="1"/>
</dbReference>
<evidence type="ECO:0000256" key="2">
    <source>
        <dbReference type="ARBA" id="ARBA00022694"/>
    </source>
</evidence>
<keyword evidence="8" id="KW-1185">Reference proteome</keyword>
<gene>
    <name evidence="7" type="ORF">CLODIP_2_CD10514</name>
</gene>
<dbReference type="InterPro" id="IPR056843">
    <property type="entry name" value="THADA-like_TPR"/>
</dbReference>
<organism evidence="7 8">
    <name type="scientific">Cloeon dipterum</name>
    <dbReference type="NCBI Taxonomy" id="197152"/>
    <lineage>
        <taxon>Eukaryota</taxon>
        <taxon>Metazoa</taxon>
        <taxon>Ecdysozoa</taxon>
        <taxon>Arthropoda</taxon>
        <taxon>Hexapoda</taxon>
        <taxon>Insecta</taxon>
        <taxon>Pterygota</taxon>
        <taxon>Palaeoptera</taxon>
        <taxon>Ephemeroptera</taxon>
        <taxon>Pisciforma</taxon>
        <taxon>Baetidae</taxon>
        <taxon>Cloeon</taxon>
    </lineage>
</organism>
<evidence type="ECO:0000313" key="7">
    <source>
        <dbReference type="EMBL" id="CAB3374147.1"/>
    </source>
</evidence>
<dbReference type="Pfam" id="PF10350">
    <property type="entry name" value="DUF2428"/>
    <property type="match status" value="1"/>
</dbReference>
<evidence type="ECO:0000259" key="6">
    <source>
        <dbReference type="Pfam" id="PF25151"/>
    </source>
</evidence>
<feature type="domain" description="DUF2428" evidence="4">
    <location>
        <begin position="857"/>
        <end position="1116"/>
    </location>
</feature>
<dbReference type="EMBL" id="CADEPI010000094">
    <property type="protein sequence ID" value="CAB3374147.1"/>
    <property type="molecule type" value="Genomic_DNA"/>
</dbReference>
<dbReference type="Proteomes" id="UP000494165">
    <property type="component" value="Unassembled WGS sequence"/>
</dbReference>
<sequence>METQFPRHCQDFYQSLQTGDFEMEFSHVIAKTKLFQLVCSSASAEEILQEMREISKNPKLLDQDGIMDCFFALYLLLDYQGHVKNAFFKLLDQKYKSDEMCVINIQLFSKYIESARATSFDQTYAAGTVLHVAKSLPFAAKIILPCWSVVFQFLHSGVQIHRKNFQDCSNLAAIEQQIFFSGLHILTQATVAIFQVANKSSSFKLGRDDSMAELYDELVGILNNPPTQLPSDTINSCAMALILCYDRLHEEVDNKDKILEILRVILSESRSVGKISKLTNCSIAVKFSLSAALLGVYNVEELSNFTFEGEPALLKIFEFLSDFSGRSSESSVILSGCRAIAALGKLLPQAATMCPELSKFLLPKANDHCVVYLEHHMDSVRHATKAFLSSLLSACQNNENLISEVACSFKQLPSDSKAKFFGVAALGNHVGATIVLHWFPNLVEWLLLSLKDKSLAPHASSTLESLMQSHIDDGVSVELWCNTWITPVITLMPCPELEPVLSKAVQIRPQMIPFIVDICSAKLSTDASSSESTNHLKILLSCLKMAKKHSKVDPNTWMEAIGLQHLTFALCHSDDDVRLAALAFITESRRITEPLNAIALTSLLTGFKYCGDTDAPATCHAALSILKKLFARLASSIKAVLKNDEGKEAYLNFACQFCNNAFSDLFPGSSLCRRSFSLQALILFRDTFSGLEPWSALWHSVLTQDNAKVLMGCLTDSYEANKTTASDLLKSFPASSLGFNNSGALEELLDKCVQLAESHRPPDCTNAACVLSLIVSCKELEQTLQELSHSKASSCLIVSQRLINRLELQLQVAKKSILKASDCGPMYGTLFCIRSLILIQDLRLMSSGTESHLWKLLIKKLIGLCFEMNATVAPIVNSSSPEGHLPMDFETDLPGDVESLSLGDDDVAAPRVTAQMVLLCAWRTVKEVSLTLGDLAAKAPASSSDQYLLSNEQLLMIGEHFTALLCETKHRGAFEQAYVGFCKLCAWLWKVPSGELPQLPSKWLDEVMSSVAGKGSSGSSINLSKLCTTRRSAGVPFIVQALITTELEVRTKPECFHKTVTMLLVLAKQSGSEGQLHALNILRALFRSAHLGEHVAPYVSEGFIVAINAFKSSNWAERNAATLLFSSLMSRVFGVKHTPGHEDLPRKNRMTGRIFFRLYPDLFGLLSSELQSVSFSIKEGNEAAGSLYPVLLLLARLYPSSLEGTDSALNLLSLLDYVSVCTASPVMHTRVLAAKALVPLVEPQQAHAYILSLNLTPQPQNSLHGILLQLSKLIKEIHPSEDVIQAAEMKVKEGLYLLQPDHKIHVTKGAFIEFVTAFAAKLDGTTLKNISETVIKHLPHVLNDQENQFGSAITKQNAARLWLRLVSQVNDFSHIEEILNILLQHPLPDVVHEACNFIVVHTSESDMEINGNSCKLLGLKISKNTALDISIKTSRSIAQNVINTALKWTPKNGQQVQFESRIIIYLAAIRLSKCVLEAEWNANGQTLIDYEDKLSLMLNFCNEGRLGPANFMTLALAGQLLHRSTGKKNPQFLESYASSLLKCAMGDSSCESNVVVAQSLCSNKNLIFSSSDRTVVCGHYATLIILQQSSFSGRDIILQLEGNFTGVTKSRALEAVIRNFVDANLPLELKLFSLLIWSFGHTILEDIVSPLNTSDDEEDEDLKVFDQGEVDTTKEELKLAKAAASGLLTLLVKNSQESVRTAVEATVEWIPFYSMMKQFSCKACIQ</sequence>
<protein>
    <recommendedName>
        <fullName evidence="3">tRNA (32-2'-O)-methyltransferase regulator THADA</fullName>
    </recommendedName>
</protein>
<evidence type="ECO:0000256" key="1">
    <source>
        <dbReference type="ARBA" id="ARBA00010409"/>
    </source>
</evidence>
<dbReference type="GO" id="GO:0005829">
    <property type="term" value="C:cytosol"/>
    <property type="evidence" value="ECO:0007669"/>
    <property type="project" value="TreeGrafter"/>
</dbReference>
<dbReference type="OrthoDB" id="73997at2759"/>
<dbReference type="InterPro" id="IPR051954">
    <property type="entry name" value="tRNA_methyltransferase_THADA"/>
</dbReference>
<dbReference type="PANTHER" id="PTHR14387">
    <property type="entry name" value="THADA/DEATH RECEPTOR INTERACTING PROTEIN"/>
    <property type="match status" value="1"/>
</dbReference>
<dbReference type="InterPro" id="IPR016024">
    <property type="entry name" value="ARM-type_fold"/>
</dbReference>
<evidence type="ECO:0000259" key="4">
    <source>
        <dbReference type="Pfam" id="PF10350"/>
    </source>
</evidence>
<dbReference type="GO" id="GO:0030488">
    <property type="term" value="P:tRNA methylation"/>
    <property type="evidence" value="ECO:0007669"/>
    <property type="project" value="TreeGrafter"/>
</dbReference>
<dbReference type="InterPro" id="IPR056842">
    <property type="entry name" value="THADA-like_TPR_C"/>
</dbReference>
<evidence type="ECO:0000313" key="8">
    <source>
        <dbReference type="Proteomes" id="UP000494165"/>
    </source>
</evidence>
<evidence type="ECO:0000259" key="5">
    <source>
        <dbReference type="Pfam" id="PF25150"/>
    </source>
</evidence>